<reference evidence="3 4" key="1">
    <citation type="submission" date="2016-11" db="EMBL/GenBank/DDBJ databases">
        <authorList>
            <person name="Varghese N."/>
            <person name="Submissions S."/>
        </authorList>
    </citation>
    <scope>NUCLEOTIDE SEQUENCE [LARGE SCALE GENOMIC DNA]</scope>
    <source>
        <strain evidence="3 4">DSM 15287</strain>
    </source>
</reference>
<evidence type="ECO:0000313" key="4">
    <source>
        <dbReference type="Proteomes" id="UP000322917"/>
    </source>
</evidence>
<feature type="coiled-coil region" evidence="1">
    <location>
        <begin position="43"/>
        <end position="87"/>
    </location>
</feature>
<evidence type="ECO:0000256" key="1">
    <source>
        <dbReference type="SAM" id="Coils"/>
    </source>
</evidence>
<evidence type="ECO:0000313" key="3">
    <source>
        <dbReference type="EMBL" id="SHJ11125.1"/>
    </source>
</evidence>
<dbReference type="RefSeq" id="WP_149734530.1">
    <property type="nucleotide sequence ID" value="NZ_FQZD01000012.1"/>
</dbReference>
<feature type="transmembrane region" description="Helical" evidence="2">
    <location>
        <begin position="17"/>
        <end position="36"/>
    </location>
</feature>
<keyword evidence="1" id="KW-0175">Coiled coil</keyword>
<sequence>MIQVLQTWKAVFKQNKWLIMLVVFFLLISAMLFWLWQRSQQAEEKYRQAVVLQQEQLEQVQELGKALHISQMNAKELQAAYDELKTKPPVASFTVKAPSLEAAAEQVAERINKQDATLPPAALEKTDRTAVVKNDTDYKVDVLKINLDKSWELSAGVGSHCGDAYIPLGVQRNYASHKAVAAEVHLVPEELARGKIKTSGWEVKHVWRY</sequence>
<gene>
    <name evidence="3" type="ORF">SAMN02745170_01753</name>
</gene>
<dbReference type="AlphaFoldDB" id="A0A1M6GMG8"/>
<keyword evidence="2" id="KW-0472">Membrane</keyword>
<dbReference type="OrthoDB" id="1677967at2"/>
<organism evidence="3 4">
    <name type="scientific">Propionispora hippei DSM 15287</name>
    <dbReference type="NCBI Taxonomy" id="1123003"/>
    <lineage>
        <taxon>Bacteria</taxon>
        <taxon>Bacillati</taxon>
        <taxon>Bacillota</taxon>
        <taxon>Negativicutes</taxon>
        <taxon>Selenomonadales</taxon>
        <taxon>Sporomusaceae</taxon>
        <taxon>Propionispora</taxon>
    </lineage>
</organism>
<keyword evidence="2" id="KW-0812">Transmembrane</keyword>
<accession>A0A1M6GMG8</accession>
<dbReference type="Proteomes" id="UP000322917">
    <property type="component" value="Unassembled WGS sequence"/>
</dbReference>
<evidence type="ECO:0000256" key="2">
    <source>
        <dbReference type="SAM" id="Phobius"/>
    </source>
</evidence>
<protein>
    <submittedName>
        <fullName evidence="3">Uncharacterized protein</fullName>
    </submittedName>
</protein>
<keyword evidence="2" id="KW-1133">Transmembrane helix</keyword>
<dbReference type="EMBL" id="FQZD01000012">
    <property type="protein sequence ID" value="SHJ11125.1"/>
    <property type="molecule type" value="Genomic_DNA"/>
</dbReference>
<proteinExistence type="predicted"/>
<keyword evidence="4" id="KW-1185">Reference proteome</keyword>
<name>A0A1M6GMG8_9FIRM</name>